<feature type="domain" description="Aldehyde dehydrogenase" evidence="1">
    <location>
        <begin position="17"/>
        <end position="136"/>
    </location>
</feature>
<accession>A0A8S4FQY3</accession>
<dbReference type="Proteomes" id="UP000653454">
    <property type="component" value="Unassembled WGS sequence"/>
</dbReference>
<dbReference type="AlphaFoldDB" id="A0A8S4FQY3"/>
<dbReference type="InterPro" id="IPR057251">
    <property type="entry name" value="FP_C"/>
</dbReference>
<proteinExistence type="predicted"/>
<protein>
    <submittedName>
        <fullName evidence="3">(diamondback moth) hypothetical protein</fullName>
    </submittedName>
</protein>
<dbReference type="Pfam" id="PF00171">
    <property type="entry name" value="Aldedh"/>
    <property type="match status" value="1"/>
</dbReference>
<evidence type="ECO:0000259" key="1">
    <source>
        <dbReference type="Pfam" id="PF00171"/>
    </source>
</evidence>
<keyword evidence="4" id="KW-1185">Reference proteome</keyword>
<dbReference type="InterPro" id="IPR016161">
    <property type="entry name" value="Ald_DH/histidinol_DH"/>
</dbReference>
<dbReference type="PANTHER" id="PTHR11699">
    <property type="entry name" value="ALDEHYDE DEHYDROGENASE-RELATED"/>
    <property type="match status" value="1"/>
</dbReference>
<sequence>MVKVEVKYNKLFINNEWTDAVSKKTFPTINPQDETVIAQVAEGDKADVDIAVAAAKRAFHRYSLWRTMDASQRGILMNKLADLMEAEARYLAELETLDCGKPVKQAEEEVYFSASVLRHYAGKADKIHGNTIPAAEIKAGIVRTHCNNCDDAADFEQEDKMEDAEQFSSSNNNVLKDINRKIGMIKDVKIQLISLTQSIDFLSEKYELLLTEHTKTKSDVVRLDKNIIQLTNKCTYLEKCNGALEEKIMDIEQKTRRHNLQIVGVECMPDEKVSELVKKLGDLIGATTNHISSVNRMPERSKNKTASILVRFNNDELGYAAREDWMSRRHAVSLDSSAVTGGSATHRIYVNEDLTRDIRNLLWKAKTELKGIYQYVWVRHGRVQAKKDAEGRPIWIRSESDISELKG</sequence>
<evidence type="ECO:0000313" key="3">
    <source>
        <dbReference type="EMBL" id="CAG9129118.1"/>
    </source>
</evidence>
<evidence type="ECO:0000313" key="4">
    <source>
        <dbReference type="Proteomes" id="UP000653454"/>
    </source>
</evidence>
<comment type="caution">
    <text evidence="3">The sequence shown here is derived from an EMBL/GenBank/DDBJ whole genome shotgun (WGS) entry which is preliminary data.</text>
</comment>
<dbReference type="InterPro" id="IPR016162">
    <property type="entry name" value="Ald_DH_N"/>
</dbReference>
<dbReference type="Gene3D" id="3.40.605.10">
    <property type="entry name" value="Aldehyde Dehydrogenase, Chain A, domain 1"/>
    <property type="match status" value="1"/>
</dbReference>
<gene>
    <name evidence="3" type="ORF">PLXY2_LOCUS9425</name>
</gene>
<dbReference type="GO" id="GO:0016491">
    <property type="term" value="F:oxidoreductase activity"/>
    <property type="evidence" value="ECO:0007669"/>
    <property type="project" value="InterPro"/>
</dbReference>
<dbReference type="SUPFAM" id="SSF53720">
    <property type="entry name" value="ALDH-like"/>
    <property type="match status" value="1"/>
</dbReference>
<dbReference type="EMBL" id="CAJHNJ030000037">
    <property type="protein sequence ID" value="CAG9129118.1"/>
    <property type="molecule type" value="Genomic_DNA"/>
</dbReference>
<dbReference type="InterPro" id="IPR015590">
    <property type="entry name" value="Aldehyde_DH_dom"/>
</dbReference>
<reference evidence="3" key="1">
    <citation type="submission" date="2020-11" db="EMBL/GenBank/DDBJ databases">
        <authorList>
            <person name="Whiteford S."/>
        </authorList>
    </citation>
    <scope>NUCLEOTIDE SEQUENCE</scope>
</reference>
<name>A0A8S4FQY3_PLUXY</name>
<feature type="domain" description="FP protein C-terminal" evidence="2">
    <location>
        <begin position="355"/>
        <end position="406"/>
    </location>
</feature>
<dbReference type="Pfam" id="PF25298">
    <property type="entry name" value="Baculo_FP_2nd"/>
    <property type="match status" value="1"/>
</dbReference>
<organism evidence="3 4">
    <name type="scientific">Plutella xylostella</name>
    <name type="common">Diamondback moth</name>
    <name type="synonym">Plutella maculipennis</name>
    <dbReference type="NCBI Taxonomy" id="51655"/>
    <lineage>
        <taxon>Eukaryota</taxon>
        <taxon>Metazoa</taxon>
        <taxon>Ecdysozoa</taxon>
        <taxon>Arthropoda</taxon>
        <taxon>Hexapoda</taxon>
        <taxon>Insecta</taxon>
        <taxon>Pterygota</taxon>
        <taxon>Neoptera</taxon>
        <taxon>Endopterygota</taxon>
        <taxon>Lepidoptera</taxon>
        <taxon>Glossata</taxon>
        <taxon>Ditrysia</taxon>
        <taxon>Yponomeutoidea</taxon>
        <taxon>Plutellidae</taxon>
        <taxon>Plutella</taxon>
    </lineage>
</organism>
<evidence type="ECO:0000259" key="2">
    <source>
        <dbReference type="Pfam" id="PF25298"/>
    </source>
</evidence>